<organism evidence="5 6">
    <name type="scientific">Prochlorococcus marinus (strain MIT 9312)</name>
    <dbReference type="NCBI Taxonomy" id="74546"/>
    <lineage>
        <taxon>Bacteria</taxon>
        <taxon>Bacillati</taxon>
        <taxon>Cyanobacteriota</taxon>
        <taxon>Cyanophyceae</taxon>
        <taxon>Synechococcales</taxon>
        <taxon>Prochlorococcaceae</taxon>
        <taxon>Prochlorococcus</taxon>
    </lineage>
</organism>
<dbReference type="GO" id="GO:0006260">
    <property type="term" value="P:DNA replication"/>
    <property type="evidence" value="ECO:0007669"/>
    <property type="project" value="InterPro"/>
</dbReference>
<dbReference type="InterPro" id="IPR012340">
    <property type="entry name" value="NA-bd_OB-fold"/>
</dbReference>
<keyword evidence="1 2" id="KW-0238">DNA-binding</keyword>
<feature type="compositionally biased region" description="Low complexity" evidence="4">
    <location>
        <begin position="118"/>
        <end position="133"/>
    </location>
</feature>
<dbReference type="KEGG" id="pmi:PMT9312_1716"/>
<dbReference type="PANTHER" id="PTHR10302">
    <property type="entry name" value="SINGLE-STRANDED DNA-BINDING PROTEIN"/>
    <property type="match status" value="1"/>
</dbReference>
<feature type="region of interest" description="Disordered" evidence="4">
    <location>
        <begin position="113"/>
        <end position="133"/>
    </location>
</feature>
<sequence>MSSIKKKIIMEINTINLVGRAGREPDVRYFESGSIVANFTLAVNRRSRDEEPDWFNLEIWGKQAQIAADYVKKGSLIGITGSFKIDSWKDKNTGEDRYKPVVRVDRLNLLSSRKESENNQYSNNSSNSSEIPF</sequence>
<dbReference type="InterPro" id="IPR000424">
    <property type="entry name" value="Primosome_PriB/ssb"/>
</dbReference>
<evidence type="ECO:0000256" key="2">
    <source>
        <dbReference type="HAMAP-Rule" id="MF_00984"/>
    </source>
</evidence>
<dbReference type="NCBIfam" id="NF005674">
    <property type="entry name" value="PRK07459.1"/>
    <property type="match status" value="1"/>
</dbReference>
<dbReference type="GO" id="GO:0003697">
    <property type="term" value="F:single-stranded DNA binding"/>
    <property type="evidence" value="ECO:0007669"/>
    <property type="project" value="UniProtKB-UniRule"/>
</dbReference>
<evidence type="ECO:0000256" key="3">
    <source>
        <dbReference type="PIRNR" id="PIRNR002070"/>
    </source>
</evidence>
<evidence type="ECO:0000313" key="6">
    <source>
        <dbReference type="Proteomes" id="UP000002715"/>
    </source>
</evidence>
<dbReference type="Pfam" id="PF00436">
    <property type="entry name" value="SSB"/>
    <property type="match status" value="1"/>
</dbReference>
<dbReference type="PIRSF" id="PIRSF002070">
    <property type="entry name" value="SSB"/>
    <property type="match status" value="1"/>
</dbReference>
<dbReference type="InterPro" id="IPR011344">
    <property type="entry name" value="ssDNA-bd"/>
</dbReference>
<gene>
    <name evidence="5" type="ordered locus">PMT9312_1716</name>
</gene>
<protein>
    <recommendedName>
        <fullName evidence="2 3">Single-stranded DNA-binding protein</fullName>
        <shortName evidence="2">SSB</shortName>
    </recommendedName>
</protein>
<dbReference type="SUPFAM" id="SSF50249">
    <property type="entry name" value="Nucleic acid-binding proteins"/>
    <property type="match status" value="1"/>
</dbReference>
<proteinExistence type="inferred from homology"/>
<accession>Q318B8</accession>
<evidence type="ECO:0000256" key="1">
    <source>
        <dbReference type="ARBA" id="ARBA00023125"/>
    </source>
</evidence>
<reference evidence="6" key="1">
    <citation type="submission" date="2005-07" db="EMBL/GenBank/DDBJ databases">
        <title>Complete sequence of Prochlorococcus marinus str. MIT 9312.</title>
        <authorList>
            <consortium name="US DOE Joint Genome Institute"/>
            <person name="Copeland A."/>
            <person name="Lucas S."/>
            <person name="Lapidus A."/>
            <person name="Barry K."/>
            <person name="Detter J.C."/>
            <person name="Glavina T."/>
            <person name="Hammon N."/>
            <person name="Israni S."/>
            <person name="Pitluck S."/>
            <person name="Thiel J."/>
            <person name="Schmutz J."/>
            <person name="Larimer F."/>
            <person name="Land M."/>
            <person name="Kyrpides N."/>
            <person name="Lykidis A."/>
            <person name="Richardson P."/>
        </authorList>
    </citation>
    <scope>NUCLEOTIDE SEQUENCE [LARGE SCALE GENOMIC DNA]</scope>
    <source>
        <strain evidence="6">MIT 9312</strain>
    </source>
</reference>
<evidence type="ECO:0000313" key="5">
    <source>
        <dbReference type="EMBL" id="ABB50777.1"/>
    </source>
</evidence>
<dbReference type="CDD" id="cd04496">
    <property type="entry name" value="SSB_OBF"/>
    <property type="match status" value="1"/>
</dbReference>
<dbReference type="AlphaFoldDB" id="Q318B8"/>
<dbReference type="eggNOG" id="COG0629">
    <property type="taxonomic scope" value="Bacteria"/>
</dbReference>
<dbReference type="Proteomes" id="UP000002715">
    <property type="component" value="Chromosome"/>
</dbReference>
<dbReference type="PROSITE" id="PS50935">
    <property type="entry name" value="SSB"/>
    <property type="match status" value="1"/>
</dbReference>
<dbReference type="PANTHER" id="PTHR10302:SF0">
    <property type="entry name" value="SINGLE-STRANDED DNA-BINDING PROTEIN, MITOCHONDRIAL"/>
    <property type="match status" value="1"/>
</dbReference>
<dbReference type="NCBIfam" id="TIGR00621">
    <property type="entry name" value="ssb"/>
    <property type="match status" value="1"/>
</dbReference>
<comment type="subunit">
    <text evidence="2">Homotetramer.</text>
</comment>
<comment type="caution">
    <text evidence="2">Lacks conserved residue(s) required for the propagation of feature annotation.</text>
</comment>
<dbReference type="HOGENOM" id="CLU_078758_6_0_3"/>
<dbReference type="EMBL" id="CP000111">
    <property type="protein sequence ID" value="ABB50777.1"/>
    <property type="molecule type" value="Genomic_DNA"/>
</dbReference>
<dbReference type="GO" id="GO:0009295">
    <property type="term" value="C:nucleoid"/>
    <property type="evidence" value="ECO:0007669"/>
    <property type="project" value="TreeGrafter"/>
</dbReference>
<dbReference type="Gene3D" id="2.40.50.140">
    <property type="entry name" value="Nucleic acid-binding proteins"/>
    <property type="match status" value="1"/>
</dbReference>
<evidence type="ECO:0000256" key="4">
    <source>
        <dbReference type="SAM" id="MobiDB-lite"/>
    </source>
</evidence>
<dbReference type="STRING" id="74546.PMT9312_1716"/>
<dbReference type="HAMAP" id="MF_00984">
    <property type="entry name" value="SSB"/>
    <property type="match status" value="1"/>
</dbReference>
<name>Q318B8_PROM9</name>